<dbReference type="InterPro" id="IPR003779">
    <property type="entry name" value="CMD-like"/>
</dbReference>
<dbReference type="AlphaFoldDB" id="A0A0F4LN85"/>
<evidence type="ECO:0000259" key="1">
    <source>
        <dbReference type="Pfam" id="PF02627"/>
    </source>
</evidence>
<dbReference type="PANTHER" id="PTHR33570:SF9">
    <property type="entry name" value="BLL4600 PROTEIN"/>
    <property type="match status" value="1"/>
</dbReference>
<dbReference type="Pfam" id="PF02627">
    <property type="entry name" value="CMD"/>
    <property type="match status" value="1"/>
</dbReference>
<keyword evidence="3" id="KW-1185">Reference proteome</keyword>
<dbReference type="GO" id="GO:0051920">
    <property type="term" value="F:peroxiredoxin activity"/>
    <property type="evidence" value="ECO:0007669"/>
    <property type="project" value="InterPro"/>
</dbReference>
<name>A0A0F4LN85_9LACO</name>
<dbReference type="HOGENOM" id="CLU_070025_5_0_9"/>
<dbReference type="PATRIC" id="fig|303541.3.peg.1431"/>
<sequence>MKKQTAGHDNLGKFAPKFAELNDDVLFGEVWSREKQLPARDRSLITCAALMAKGAYPQLKSHMAIAKTNGVTKEEMVELITHLAFYCGWPNAWNAFDLAKEVYGE</sequence>
<comment type="caution">
    <text evidence="2">The sequence shown here is derived from an EMBL/GenBank/DDBJ whole genome shotgun (WGS) entry which is preliminary data.</text>
</comment>
<dbReference type="Proteomes" id="UP000033682">
    <property type="component" value="Unassembled WGS sequence"/>
</dbReference>
<dbReference type="InterPro" id="IPR052512">
    <property type="entry name" value="4CMD/NDH-1_regulator"/>
</dbReference>
<gene>
    <name evidence="2" type="ORF">JF72_12630</name>
</gene>
<feature type="domain" description="Carboxymuconolactone decarboxylase-like" evidence="1">
    <location>
        <begin position="16"/>
        <end position="101"/>
    </location>
</feature>
<dbReference type="STRING" id="303541.JF72_12630"/>
<dbReference type="SUPFAM" id="SSF69118">
    <property type="entry name" value="AhpD-like"/>
    <property type="match status" value="1"/>
</dbReference>
<proteinExistence type="predicted"/>
<protein>
    <submittedName>
        <fullName evidence="2">Carboxymuconolactone decarboxylase family protein</fullName>
    </submittedName>
</protein>
<reference evidence="2 3" key="1">
    <citation type="submission" date="2015-01" db="EMBL/GenBank/DDBJ databases">
        <title>Comparative genomics of the lactic acid bacteria isolated from the honey bee gut.</title>
        <authorList>
            <person name="Ellegaard K.M."/>
            <person name="Tamarit D."/>
            <person name="Javelind E."/>
            <person name="Olofsson T."/>
            <person name="Andersson S.G."/>
            <person name="Vasquez A."/>
        </authorList>
    </citation>
    <scope>NUCLEOTIDE SEQUENCE [LARGE SCALE GENOMIC DNA]</scope>
    <source>
        <strain evidence="2 3">Hma11</strain>
    </source>
</reference>
<organism evidence="2 3">
    <name type="scientific">Lactobacillus apis</name>
    <dbReference type="NCBI Taxonomy" id="303541"/>
    <lineage>
        <taxon>Bacteria</taxon>
        <taxon>Bacillati</taxon>
        <taxon>Bacillota</taxon>
        <taxon>Bacilli</taxon>
        <taxon>Lactobacillales</taxon>
        <taxon>Lactobacillaceae</taxon>
        <taxon>Lactobacillus</taxon>
    </lineage>
</organism>
<evidence type="ECO:0000313" key="3">
    <source>
        <dbReference type="Proteomes" id="UP000033682"/>
    </source>
</evidence>
<dbReference type="EMBL" id="JXLG01000009">
    <property type="protein sequence ID" value="KJY60317.1"/>
    <property type="molecule type" value="Genomic_DNA"/>
</dbReference>
<dbReference type="Gene3D" id="1.20.1290.10">
    <property type="entry name" value="AhpD-like"/>
    <property type="match status" value="1"/>
</dbReference>
<evidence type="ECO:0000313" key="2">
    <source>
        <dbReference type="EMBL" id="KJY60317.1"/>
    </source>
</evidence>
<dbReference type="InterPro" id="IPR029032">
    <property type="entry name" value="AhpD-like"/>
</dbReference>
<accession>A0A0F4LN85</accession>
<dbReference type="PANTHER" id="PTHR33570">
    <property type="entry name" value="4-CARBOXYMUCONOLACTONE DECARBOXYLASE FAMILY PROTEIN"/>
    <property type="match status" value="1"/>
</dbReference>